<dbReference type="EMBL" id="JAVHNS010000017">
    <property type="protein sequence ID" value="KAK6332520.1"/>
    <property type="molecule type" value="Genomic_DNA"/>
</dbReference>
<dbReference type="AlphaFoldDB" id="A0AAV9TZF6"/>
<organism evidence="1 2">
    <name type="scientific">Orbilia blumenaviensis</name>
    <dbReference type="NCBI Taxonomy" id="1796055"/>
    <lineage>
        <taxon>Eukaryota</taxon>
        <taxon>Fungi</taxon>
        <taxon>Dikarya</taxon>
        <taxon>Ascomycota</taxon>
        <taxon>Pezizomycotina</taxon>
        <taxon>Orbiliomycetes</taxon>
        <taxon>Orbiliales</taxon>
        <taxon>Orbiliaceae</taxon>
        <taxon>Orbilia</taxon>
    </lineage>
</organism>
<dbReference type="Proteomes" id="UP001373714">
    <property type="component" value="Unassembled WGS sequence"/>
</dbReference>
<evidence type="ECO:0000313" key="1">
    <source>
        <dbReference type="EMBL" id="KAK6332520.1"/>
    </source>
</evidence>
<dbReference type="SUPFAM" id="SSF56112">
    <property type="entry name" value="Protein kinase-like (PK-like)"/>
    <property type="match status" value="1"/>
</dbReference>
<keyword evidence="2" id="KW-1185">Reference proteome</keyword>
<proteinExistence type="predicted"/>
<comment type="caution">
    <text evidence="1">The sequence shown here is derived from an EMBL/GenBank/DDBJ whole genome shotgun (WGS) entry which is preliminary data.</text>
</comment>
<reference evidence="1 2" key="1">
    <citation type="submission" date="2019-10" db="EMBL/GenBank/DDBJ databases">
        <authorList>
            <person name="Palmer J.M."/>
        </authorList>
    </citation>
    <scope>NUCLEOTIDE SEQUENCE [LARGE SCALE GENOMIC DNA]</scope>
    <source>
        <strain evidence="1 2">TWF730</strain>
    </source>
</reference>
<sequence length="328" mass="36361">MEIAQYIPSPASYHAQAAHHITKFFEINELTTQQECDEHAAAIAEQAVSPTAIQGQSSYTVIAADGSIAVQFRPPNQPLDLTSLDSAKTIYGRRFVPACVFCESWRGLFVYTMDALQGDAFAIARQTLYTTENKHILSSTISDYSAFFAASWTNRSSPPPEVKQIYHDYDDRLASLTDTLPPKFYAKLNAARNQLWRIFDRTHPIVLNHPGLSDLNVHIDTTNGRITGVVDWAGALTAPFGISTWGVDIALGVPSVNEWHWHPDHQELRQYFWQTLFSAIGPLSGDEITTIKVGRTVGIFLAFGYCKGVPVEDDDLKVACLDALLAVE</sequence>
<name>A0AAV9TZF6_9PEZI</name>
<protein>
    <recommendedName>
        <fullName evidence="3">Aminoglycoside phosphotransferase domain-containing protein</fullName>
    </recommendedName>
</protein>
<dbReference type="InterPro" id="IPR011009">
    <property type="entry name" value="Kinase-like_dom_sf"/>
</dbReference>
<evidence type="ECO:0000313" key="2">
    <source>
        <dbReference type="Proteomes" id="UP001373714"/>
    </source>
</evidence>
<accession>A0AAV9TZF6</accession>
<evidence type="ECO:0008006" key="3">
    <source>
        <dbReference type="Google" id="ProtNLM"/>
    </source>
</evidence>
<gene>
    <name evidence="1" type="ORF">TWF730_004183</name>
</gene>